<organism evidence="9 10">
    <name type="scientific">Faecalibacterium prausnitzii</name>
    <dbReference type="NCBI Taxonomy" id="853"/>
    <lineage>
        <taxon>Bacteria</taxon>
        <taxon>Bacillati</taxon>
        <taxon>Bacillota</taxon>
        <taxon>Clostridia</taxon>
        <taxon>Eubacteriales</taxon>
        <taxon>Oscillospiraceae</taxon>
        <taxon>Faecalibacterium</taxon>
    </lineage>
</organism>
<dbReference type="GO" id="GO:0006099">
    <property type="term" value="P:tricarboxylic acid cycle"/>
    <property type="evidence" value="ECO:0007669"/>
    <property type="project" value="UniProtKB-UniPathway"/>
</dbReference>
<dbReference type="InterPro" id="IPR001030">
    <property type="entry name" value="Acoase/IPM_deHydtase_lsu_aba"/>
</dbReference>
<sequence length="758" mass="80900">MLESIKCSTSGAYYLRGQWVPADAQAPAALAAAGVTAEQAGQAYKGTMAYGILTAHNTSGNDRDLRIKFDAMASHDITFVGIIQTARASGLEKFPIPYVLTNCHNSLCAVGGTINEDDHRFGLSAAKKYGGIFVPPHMAVIHQYMRERFAGCGKMILGSDSHTRYGALGTMAIGEGGGELAKQLLGRTYDVARPGVVAICLTGALPAGCGPHDVAIALVGELFKSGYVKNKVMEFVGPGIASLRQDTRNAIDAMTTETTCLSSIWETDEKTRQFLKVHGRAGDYKLLHPAELAYYDGVVSVDLSKIRPMIALPMHPSNAFPIEELNANLKDILHECEENVQKLVGRSDVKLDLCSKIENGRLRVDQGVIAGCAGGLFDSIYEAASILKGHTGGCGDYALSVYPGSQPIMMELNRTGVLTDLMASGATIRTAFCGPCFGAGDVPANGALSIRHTTRNFPSREGSKPGSGQLAGVALMDARSIAATTANGGILTPATEVDYDPAVPEYHYDPSSYEARVYQGFGHGDYDALLKLGPNIKDWPAIAPLGDNLLLKVASYITDPVTTTDELIPSGETSSYRSNPLGLAEFTLSRKDPAYVGRAKAVQAEEAARRAGQGDAALLAKIRAVPGCEALTWDDVQLASTIFAVKPGDGSAREQAASCQRVLGAGANIVNEYATKRYRSNLINWGMLPFQLNGAAPFGLGDYILIPHVREALKGDLQNIPAYVLGEEVKPFALYMAPLTSDEREILADGCLINYYKR</sequence>
<evidence type="ECO:0000259" key="8">
    <source>
        <dbReference type="Pfam" id="PF00694"/>
    </source>
</evidence>
<dbReference type="PANTHER" id="PTHR43160">
    <property type="entry name" value="ACONITATE HYDRATASE B"/>
    <property type="match status" value="1"/>
</dbReference>
<dbReference type="InterPro" id="IPR050926">
    <property type="entry name" value="Aconitase/IPM_isomerase"/>
</dbReference>
<dbReference type="InterPro" id="IPR036008">
    <property type="entry name" value="Aconitase_4Fe-4S_dom"/>
</dbReference>
<dbReference type="RefSeq" id="WP_098922592.1">
    <property type="nucleotide sequence ID" value="NZ_CP023819.1"/>
</dbReference>
<keyword evidence="4" id="KW-0479">Metal-binding</keyword>
<name>A0A291T7M9_9FIRM</name>
<dbReference type="Gene3D" id="3.40.1060.10">
    <property type="entry name" value="Aconitase, Domain 2"/>
    <property type="match status" value="1"/>
</dbReference>
<dbReference type="Gene3D" id="3.30.499.10">
    <property type="entry name" value="Aconitase, domain 3"/>
    <property type="match status" value="2"/>
</dbReference>
<evidence type="ECO:0000256" key="2">
    <source>
        <dbReference type="ARBA" id="ARBA00007185"/>
    </source>
</evidence>
<evidence type="ECO:0000259" key="7">
    <source>
        <dbReference type="Pfam" id="PF00330"/>
    </source>
</evidence>
<evidence type="ECO:0000313" key="9">
    <source>
        <dbReference type="EMBL" id="ATL89183.1"/>
    </source>
</evidence>
<feature type="domain" description="Aconitase A/isopropylmalate dehydratase small subunit swivel" evidence="8">
    <location>
        <begin position="647"/>
        <end position="693"/>
    </location>
</feature>
<accession>A0A291T7M9</accession>
<dbReference type="Pfam" id="PF00330">
    <property type="entry name" value="Aconitase"/>
    <property type="match status" value="1"/>
</dbReference>
<dbReference type="InterPro" id="IPR015931">
    <property type="entry name" value="Acnase/IPM_dHydase_lsu_aba_1/3"/>
</dbReference>
<comment type="subunit">
    <text evidence="3">Monomer.</text>
</comment>
<keyword evidence="5" id="KW-0408">Iron</keyword>
<dbReference type="SUPFAM" id="SSF52016">
    <property type="entry name" value="LeuD/IlvD-like"/>
    <property type="match status" value="1"/>
</dbReference>
<comment type="cofactor">
    <cofactor evidence="1">
        <name>[4Fe-4S] cluster</name>
        <dbReference type="ChEBI" id="CHEBI:49883"/>
    </cofactor>
</comment>
<dbReference type="GO" id="GO:0003994">
    <property type="term" value="F:aconitate hydratase activity"/>
    <property type="evidence" value="ECO:0007669"/>
    <property type="project" value="TreeGrafter"/>
</dbReference>
<evidence type="ECO:0000256" key="4">
    <source>
        <dbReference type="ARBA" id="ARBA00022723"/>
    </source>
</evidence>
<dbReference type="InterPro" id="IPR015932">
    <property type="entry name" value="Aconitase_dom2"/>
</dbReference>
<evidence type="ECO:0000256" key="1">
    <source>
        <dbReference type="ARBA" id="ARBA00001966"/>
    </source>
</evidence>
<dbReference type="SUPFAM" id="SSF53732">
    <property type="entry name" value="Aconitase iron-sulfur domain"/>
    <property type="match status" value="1"/>
</dbReference>
<dbReference type="UniPathway" id="UPA00223"/>
<dbReference type="InterPro" id="IPR000573">
    <property type="entry name" value="AconitaseA/IPMdHydase_ssu_swvl"/>
</dbReference>
<gene>
    <name evidence="9" type="ORF">CRH10_02080</name>
</gene>
<reference evidence="9 10" key="1">
    <citation type="submission" date="2017-10" db="EMBL/GenBank/DDBJ databases">
        <title>Complete Genome Sequence of Faecalibacterium prausnitzii isolated from the gut of healthy adult Indian.</title>
        <authorList>
            <person name="Bag S."/>
            <person name="Ghosh T.S."/>
            <person name="Das B."/>
        </authorList>
    </citation>
    <scope>NUCLEOTIDE SEQUENCE [LARGE SCALE GENOMIC DNA]</scope>
    <source>
        <strain evidence="9 10">Indica</strain>
    </source>
</reference>
<evidence type="ECO:0000256" key="3">
    <source>
        <dbReference type="ARBA" id="ARBA00011245"/>
    </source>
</evidence>
<dbReference type="EMBL" id="CP023819">
    <property type="protein sequence ID" value="ATL89183.1"/>
    <property type="molecule type" value="Genomic_DNA"/>
</dbReference>
<dbReference type="Pfam" id="PF00694">
    <property type="entry name" value="Aconitase_C"/>
    <property type="match status" value="1"/>
</dbReference>
<dbReference type="GO" id="GO:0046872">
    <property type="term" value="F:metal ion binding"/>
    <property type="evidence" value="ECO:0007669"/>
    <property type="project" value="UniProtKB-KW"/>
</dbReference>
<evidence type="ECO:0000313" key="10">
    <source>
        <dbReference type="Proteomes" id="UP000223709"/>
    </source>
</evidence>
<dbReference type="PRINTS" id="PR00415">
    <property type="entry name" value="ACONITASE"/>
</dbReference>
<dbReference type="GO" id="GO:0005829">
    <property type="term" value="C:cytosol"/>
    <property type="evidence" value="ECO:0007669"/>
    <property type="project" value="TreeGrafter"/>
</dbReference>
<dbReference type="NCBIfam" id="NF008503">
    <property type="entry name" value="PRK11413.1"/>
    <property type="match status" value="1"/>
</dbReference>
<evidence type="ECO:0000256" key="5">
    <source>
        <dbReference type="ARBA" id="ARBA00023004"/>
    </source>
</evidence>
<evidence type="ECO:0000256" key="6">
    <source>
        <dbReference type="ARBA" id="ARBA00023014"/>
    </source>
</evidence>
<keyword evidence="6" id="KW-0411">Iron-sulfur</keyword>
<proteinExistence type="inferred from homology"/>
<dbReference type="Gene3D" id="3.20.19.10">
    <property type="entry name" value="Aconitase, domain 4"/>
    <property type="match status" value="1"/>
</dbReference>
<dbReference type="GO" id="GO:0051539">
    <property type="term" value="F:4 iron, 4 sulfur cluster binding"/>
    <property type="evidence" value="ECO:0007669"/>
    <property type="project" value="TreeGrafter"/>
</dbReference>
<protein>
    <submittedName>
        <fullName evidence="9">Hydratase</fullName>
    </submittedName>
</protein>
<comment type="similarity">
    <text evidence="2">Belongs to the aconitase/IPM isomerase family.</text>
</comment>
<dbReference type="PANTHER" id="PTHR43160:SF3">
    <property type="entry name" value="ACONITATE HYDRATASE, MITOCHONDRIAL"/>
    <property type="match status" value="1"/>
</dbReference>
<dbReference type="InterPro" id="IPR015928">
    <property type="entry name" value="Aconitase/3IPM_dehydase_swvl"/>
</dbReference>
<feature type="domain" description="Aconitase/3-isopropylmalate dehydratase large subunit alpha/beta/alpha" evidence="7">
    <location>
        <begin position="52"/>
        <end position="482"/>
    </location>
</feature>
<dbReference type="AlphaFoldDB" id="A0A291T7M9"/>
<dbReference type="Proteomes" id="UP000223709">
    <property type="component" value="Chromosome"/>
</dbReference>